<reference evidence="1 2" key="1">
    <citation type="submission" date="2017-03" db="EMBL/GenBank/DDBJ databases">
        <title>Genome analysis of strain PAMC 26577.</title>
        <authorList>
            <person name="Oh H.-M."/>
            <person name="Yang J.-A."/>
        </authorList>
    </citation>
    <scope>NUCLEOTIDE SEQUENCE [LARGE SCALE GENOMIC DNA]</scope>
    <source>
        <strain evidence="1 2">PAMC 26577</strain>
    </source>
</reference>
<dbReference type="EMBL" id="NBTZ01000077">
    <property type="protein sequence ID" value="OTP73608.1"/>
    <property type="molecule type" value="Genomic_DNA"/>
</dbReference>
<organism evidence="1 2">
    <name type="scientific">Caballeronia sordidicola</name>
    <name type="common">Burkholderia sordidicola</name>
    <dbReference type="NCBI Taxonomy" id="196367"/>
    <lineage>
        <taxon>Bacteria</taxon>
        <taxon>Pseudomonadati</taxon>
        <taxon>Pseudomonadota</taxon>
        <taxon>Betaproteobacteria</taxon>
        <taxon>Burkholderiales</taxon>
        <taxon>Burkholderiaceae</taxon>
        <taxon>Caballeronia</taxon>
    </lineage>
</organism>
<dbReference type="Proteomes" id="UP000195221">
    <property type="component" value="Unassembled WGS sequence"/>
</dbReference>
<evidence type="ECO:0000313" key="1">
    <source>
        <dbReference type="EMBL" id="OTP73608.1"/>
    </source>
</evidence>
<gene>
    <name evidence="1" type="ORF">PAMC26577_18205</name>
</gene>
<protein>
    <submittedName>
        <fullName evidence="1">Uncharacterized protein</fullName>
    </submittedName>
</protein>
<accession>A0A242MQK1</accession>
<sequence length="42" mass="4493">MNVFLFVVDARDFVSALAEESQGPYLSIGLQSFAPNGKSPSC</sequence>
<proteinExistence type="predicted"/>
<comment type="caution">
    <text evidence="1">The sequence shown here is derived from an EMBL/GenBank/DDBJ whole genome shotgun (WGS) entry which is preliminary data.</text>
</comment>
<dbReference type="AlphaFoldDB" id="A0A242MQK1"/>
<name>A0A242MQK1_CABSO</name>
<evidence type="ECO:0000313" key="2">
    <source>
        <dbReference type="Proteomes" id="UP000195221"/>
    </source>
</evidence>